<keyword evidence="1" id="KW-0285">Flavoprotein</keyword>
<evidence type="ECO:0000313" key="8">
    <source>
        <dbReference type="Proteomes" id="UP001250662"/>
    </source>
</evidence>
<dbReference type="InterPro" id="IPR036661">
    <property type="entry name" value="Luciferase-like_sf"/>
</dbReference>
<dbReference type="CDD" id="cd01094">
    <property type="entry name" value="Alkanesulfonate_monoxygenase"/>
    <property type="match status" value="1"/>
</dbReference>
<feature type="region of interest" description="Disordered" evidence="5">
    <location>
        <begin position="366"/>
        <end position="385"/>
    </location>
</feature>
<evidence type="ECO:0000256" key="1">
    <source>
        <dbReference type="ARBA" id="ARBA00022630"/>
    </source>
</evidence>
<evidence type="ECO:0000256" key="3">
    <source>
        <dbReference type="ARBA" id="ARBA00023002"/>
    </source>
</evidence>
<name>A0ABU3BHJ8_9FLAO</name>
<dbReference type="Proteomes" id="UP001250662">
    <property type="component" value="Unassembled WGS sequence"/>
</dbReference>
<keyword evidence="8" id="KW-1185">Reference proteome</keyword>
<dbReference type="InterPro" id="IPR011251">
    <property type="entry name" value="Luciferase-like_dom"/>
</dbReference>
<dbReference type="SUPFAM" id="SSF51679">
    <property type="entry name" value="Bacterial luciferase-like"/>
    <property type="match status" value="1"/>
</dbReference>
<dbReference type="PANTHER" id="PTHR42847:SF4">
    <property type="entry name" value="ALKANESULFONATE MONOOXYGENASE-RELATED"/>
    <property type="match status" value="1"/>
</dbReference>
<evidence type="ECO:0000259" key="6">
    <source>
        <dbReference type="Pfam" id="PF00296"/>
    </source>
</evidence>
<feature type="domain" description="Luciferase-like" evidence="6">
    <location>
        <begin position="15"/>
        <end position="334"/>
    </location>
</feature>
<proteinExistence type="predicted"/>
<evidence type="ECO:0000256" key="2">
    <source>
        <dbReference type="ARBA" id="ARBA00022643"/>
    </source>
</evidence>
<sequence length="385" mass="43318">MNKIRITSEALEGTEISWFAPICNGDFEYLGQFDDHLKSDWKNTSTIVQTADQLGYRNVLCPSSYQVGQDTLTFAAALAPLTKSINLLAAIRCGEVHPPMLARALATLDHILNGRLTINIISSNLPGEDLDSEGRYQRSREVIQILKQAWTRDEIDFEGEFYKIKGLKTEPVQPYQQNGGPLLYFGGYSPAGVALCAEYCDVYLMWPETKSRLLELMHNMSAKAAEKGRTVDFGLRIHMIVRETEEEARAHAKKIMSKIDIQQGDEIRERAQDAKSLGVSRQSEMRELADMDGFVEPSLWTGIGRARSGCGAALVGNPDQIYHKIQEYIDMGIRSFIFSGYPHHEECKLFAKYVLPRLKTVSLPEAYGRRPKNQPLTPLAKGKRK</sequence>
<evidence type="ECO:0000256" key="5">
    <source>
        <dbReference type="SAM" id="MobiDB-lite"/>
    </source>
</evidence>
<dbReference type="RefSeq" id="WP_311387682.1">
    <property type="nucleotide sequence ID" value="NZ_JAVRHU010000002.1"/>
</dbReference>
<accession>A0ABU3BHJ8</accession>
<evidence type="ECO:0000256" key="4">
    <source>
        <dbReference type="ARBA" id="ARBA00023033"/>
    </source>
</evidence>
<organism evidence="7 8">
    <name type="scientific">Croceitalea vernalis</name>
    <dbReference type="NCBI Taxonomy" id="3075599"/>
    <lineage>
        <taxon>Bacteria</taxon>
        <taxon>Pseudomonadati</taxon>
        <taxon>Bacteroidota</taxon>
        <taxon>Flavobacteriia</taxon>
        <taxon>Flavobacteriales</taxon>
        <taxon>Flavobacteriaceae</taxon>
        <taxon>Croceitalea</taxon>
    </lineage>
</organism>
<protein>
    <submittedName>
        <fullName evidence="7">LLM class flavin-dependent oxidoreductase</fullName>
    </submittedName>
</protein>
<comment type="caution">
    <text evidence="7">The sequence shown here is derived from an EMBL/GenBank/DDBJ whole genome shotgun (WGS) entry which is preliminary data.</text>
</comment>
<dbReference type="EMBL" id="JAVRHU010000002">
    <property type="protein sequence ID" value="MDT0621634.1"/>
    <property type="molecule type" value="Genomic_DNA"/>
</dbReference>
<dbReference type="InterPro" id="IPR050172">
    <property type="entry name" value="SsuD_RutA_monooxygenase"/>
</dbReference>
<keyword evidence="2" id="KW-0288">FMN</keyword>
<dbReference type="PANTHER" id="PTHR42847">
    <property type="entry name" value="ALKANESULFONATE MONOOXYGENASE"/>
    <property type="match status" value="1"/>
</dbReference>
<dbReference type="Pfam" id="PF00296">
    <property type="entry name" value="Bac_luciferase"/>
    <property type="match status" value="1"/>
</dbReference>
<keyword evidence="4" id="KW-0503">Monooxygenase</keyword>
<keyword evidence="3" id="KW-0560">Oxidoreductase</keyword>
<evidence type="ECO:0000313" key="7">
    <source>
        <dbReference type="EMBL" id="MDT0621634.1"/>
    </source>
</evidence>
<dbReference type="Gene3D" id="3.20.20.30">
    <property type="entry name" value="Luciferase-like domain"/>
    <property type="match status" value="1"/>
</dbReference>
<gene>
    <name evidence="7" type="ORF">RM520_08350</name>
</gene>
<reference evidence="7 8" key="1">
    <citation type="submission" date="2023-09" db="EMBL/GenBank/DDBJ databases">
        <authorList>
            <person name="Rey-Velasco X."/>
        </authorList>
    </citation>
    <scope>NUCLEOTIDE SEQUENCE [LARGE SCALE GENOMIC DNA]</scope>
    <source>
        <strain evidence="7 8">P007</strain>
    </source>
</reference>